<feature type="compositionally biased region" description="Low complexity" evidence="1">
    <location>
        <begin position="10"/>
        <end position="45"/>
    </location>
</feature>
<feature type="compositionally biased region" description="Low complexity" evidence="1">
    <location>
        <begin position="321"/>
        <end position="339"/>
    </location>
</feature>
<sequence>MPPTSLMPESSLDSVPSSSDQSNTLSTESTLTDSTTEPVTETQPPVRKRMSKTLPGRTARGAPEFDGKALSLKRYWEDIKEVAETCDRQTDAEKMEIAFRYIDQNDDLLWKGVLPTDGNPMTWASFKKEVEKLYPGSDGSAIFSSNDLDAFISTGVSKRITSKDDFAEYCRKFRTITDHLVREGRMSELESKKMFPKGLHEDFQASIVRRMEILKPAHPSGMPREIEDMIEAGQYIFDAPESEVGKSADTVFIKKEMVELSDTIAKMNQRYHVDMQTLTQAVNRGMQIGPPQRTYPIYQATALEAVPPRPRYPPQGGGTYQGPYGARDNGYPQQQGGYPPRQPWPPRDGPGGGTMFRPGECGFCSETGHFLRECNVAADYIRSGKCFQNADNRLVLPNGRFLPRNSPGRNLAETFDRWFQENSAPPAAAQPQPLPQAQAQIFKRDQPPHMVAAMSYTSCEPVQTMGFGQTANPAVDSYEDEEGRVWIQERQKKGGPVRFATPAVESYQDEYGSVWVQERPKKGKPEVVIQKKGPPRGAQKIADEPQQQQEELKKVAKPPPPPGDAWSHPPQPPAFKYQAPVENPALVKRVLERALAAEVTITNEELCALAPGIRKWYRDNTATKRIPTVETGTYAEREALVMNYGVGRARSMLLTASPIDSLRVLDFFVNDARSVTCTLDQGSEIIAMNRDVWQDLGVALSPDKVLTMELADSGHSTTAGVVENLKFSVGEIDVLLQVHVVDGAPFDVLMGRPFFRFTECHTKDRADRSQELTLTCPNTGKILSVPTRMKPPRNPDVFVETNPFSIIEIDGTDFA</sequence>
<feature type="compositionally biased region" description="Pro residues" evidence="1">
    <location>
        <begin position="557"/>
        <end position="573"/>
    </location>
</feature>
<evidence type="ECO:0008006" key="4">
    <source>
        <dbReference type="Google" id="ProtNLM"/>
    </source>
</evidence>
<protein>
    <recommendedName>
        <fullName evidence="4">CCHC-type domain-containing protein</fullName>
    </recommendedName>
</protein>
<name>A0AAD6ZUZ2_9AGAR</name>
<gene>
    <name evidence="2" type="ORF">DFH08DRAFT_963604</name>
</gene>
<evidence type="ECO:0000313" key="2">
    <source>
        <dbReference type="EMBL" id="KAJ7340753.1"/>
    </source>
</evidence>
<dbReference type="InterPro" id="IPR021109">
    <property type="entry name" value="Peptidase_aspartic_dom_sf"/>
</dbReference>
<reference evidence="2" key="1">
    <citation type="submission" date="2023-03" db="EMBL/GenBank/DDBJ databases">
        <title>Massive genome expansion in bonnet fungi (Mycena s.s.) driven by repeated elements and novel gene families across ecological guilds.</title>
        <authorList>
            <consortium name="Lawrence Berkeley National Laboratory"/>
            <person name="Harder C.B."/>
            <person name="Miyauchi S."/>
            <person name="Viragh M."/>
            <person name="Kuo A."/>
            <person name="Thoen E."/>
            <person name="Andreopoulos B."/>
            <person name="Lu D."/>
            <person name="Skrede I."/>
            <person name="Drula E."/>
            <person name="Henrissat B."/>
            <person name="Morin E."/>
            <person name="Kohler A."/>
            <person name="Barry K."/>
            <person name="LaButti K."/>
            <person name="Morin E."/>
            <person name="Salamov A."/>
            <person name="Lipzen A."/>
            <person name="Mereny Z."/>
            <person name="Hegedus B."/>
            <person name="Baldrian P."/>
            <person name="Stursova M."/>
            <person name="Weitz H."/>
            <person name="Taylor A."/>
            <person name="Grigoriev I.V."/>
            <person name="Nagy L.G."/>
            <person name="Martin F."/>
            <person name="Kauserud H."/>
        </authorList>
    </citation>
    <scope>NUCLEOTIDE SEQUENCE</scope>
    <source>
        <strain evidence="2">CBHHK002</strain>
    </source>
</reference>
<dbReference type="EMBL" id="JARIHO010000026">
    <property type="protein sequence ID" value="KAJ7340753.1"/>
    <property type="molecule type" value="Genomic_DNA"/>
</dbReference>
<dbReference type="AlphaFoldDB" id="A0AAD6ZUZ2"/>
<accession>A0AAD6ZUZ2</accession>
<comment type="caution">
    <text evidence="2">The sequence shown here is derived from an EMBL/GenBank/DDBJ whole genome shotgun (WGS) entry which is preliminary data.</text>
</comment>
<dbReference type="Gene3D" id="2.40.70.10">
    <property type="entry name" value="Acid Proteases"/>
    <property type="match status" value="1"/>
</dbReference>
<feature type="region of interest" description="Disordered" evidence="1">
    <location>
        <begin position="306"/>
        <end position="354"/>
    </location>
</feature>
<feature type="region of interest" description="Disordered" evidence="1">
    <location>
        <begin position="1"/>
        <end position="64"/>
    </location>
</feature>
<feature type="region of interest" description="Disordered" evidence="1">
    <location>
        <begin position="516"/>
        <end position="574"/>
    </location>
</feature>
<dbReference type="Proteomes" id="UP001218218">
    <property type="component" value="Unassembled WGS sequence"/>
</dbReference>
<organism evidence="2 3">
    <name type="scientific">Mycena albidolilacea</name>
    <dbReference type="NCBI Taxonomy" id="1033008"/>
    <lineage>
        <taxon>Eukaryota</taxon>
        <taxon>Fungi</taxon>
        <taxon>Dikarya</taxon>
        <taxon>Basidiomycota</taxon>
        <taxon>Agaricomycotina</taxon>
        <taxon>Agaricomycetes</taxon>
        <taxon>Agaricomycetidae</taxon>
        <taxon>Agaricales</taxon>
        <taxon>Marasmiineae</taxon>
        <taxon>Mycenaceae</taxon>
        <taxon>Mycena</taxon>
    </lineage>
</organism>
<keyword evidence="3" id="KW-1185">Reference proteome</keyword>
<evidence type="ECO:0000313" key="3">
    <source>
        <dbReference type="Proteomes" id="UP001218218"/>
    </source>
</evidence>
<evidence type="ECO:0000256" key="1">
    <source>
        <dbReference type="SAM" id="MobiDB-lite"/>
    </source>
</evidence>
<proteinExistence type="predicted"/>
<dbReference type="CDD" id="cd00303">
    <property type="entry name" value="retropepsin_like"/>
    <property type="match status" value="1"/>
</dbReference>